<sequence length="241" mass="28914">MGTQAQNPFWYMQESYFKKDFNIYRLLAQLEKQLAEEQQRLERDEKHIQKRYKNNNIDEQERDRLLNNVRKENFLRHYLTQYNTPKLLPSWMMIEMLTWGELSHLYAGLSEKHQKPIAKNLGVQAPILESWLKVLNDVRNICAHHSRLWNREFGRIIKTPTSQNTQWLLSAISLNNTHINAEKRLYPILVAIQVLLYTISPNSTWAKRLKELLDSYPDIQKEYMGIPQNWELDSFWDKALR</sequence>
<dbReference type="Proteomes" id="UP000006303">
    <property type="component" value="Chromosome"/>
</dbReference>
<proteinExistence type="predicted"/>
<dbReference type="PATRIC" id="fig|696748.4.peg.1818"/>
<protein>
    <submittedName>
        <fullName evidence="2">Abortive infection bacteriophage resistance protein</fullName>
    </submittedName>
</protein>
<dbReference type="AlphaFoldDB" id="K0G860"/>
<dbReference type="Pfam" id="PF07751">
    <property type="entry name" value="Abi_2"/>
    <property type="match status" value="1"/>
</dbReference>
<feature type="coiled-coil region" evidence="1">
    <location>
        <begin position="24"/>
        <end position="51"/>
    </location>
</feature>
<dbReference type="eggNOG" id="COG4823">
    <property type="taxonomic scope" value="Bacteria"/>
</dbReference>
<reference evidence="2 3" key="1">
    <citation type="journal article" date="2012" name="J. Bacteriol.">
        <title>Complete Genome Sequence of Actinobacillus suis H91-0380, a Virulent Serotype O2 Strain.</title>
        <authorList>
            <person name="Macinnes J.I."/>
            <person name="Mackinnon J."/>
            <person name="Bujold A.R."/>
            <person name="Ziebell K."/>
            <person name="Kropinski A.M."/>
            <person name="Nash J.H."/>
        </authorList>
    </citation>
    <scope>NUCLEOTIDE SEQUENCE [LARGE SCALE GENOMIC DNA]</scope>
    <source>
        <strain evidence="2 3">H91-0380</strain>
    </source>
</reference>
<dbReference type="EMBL" id="CP003875">
    <property type="protein sequence ID" value="AFU19924.1"/>
    <property type="molecule type" value="Genomic_DNA"/>
</dbReference>
<dbReference type="HOGENOM" id="CLU_044962_2_1_6"/>
<evidence type="ECO:0000256" key="1">
    <source>
        <dbReference type="SAM" id="Coils"/>
    </source>
</evidence>
<evidence type="ECO:0000313" key="2">
    <source>
        <dbReference type="EMBL" id="AFU19924.1"/>
    </source>
</evidence>
<evidence type="ECO:0000313" key="3">
    <source>
        <dbReference type="Proteomes" id="UP000006303"/>
    </source>
</evidence>
<dbReference type="InterPro" id="IPR011664">
    <property type="entry name" value="Abi_system_AbiD/AbiF-like"/>
</dbReference>
<accession>K0G860</accession>
<organism evidence="2 3">
    <name type="scientific">Actinobacillus suis H91-0380</name>
    <dbReference type="NCBI Taxonomy" id="696748"/>
    <lineage>
        <taxon>Bacteria</taxon>
        <taxon>Pseudomonadati</taxon>
        <taxon>Pseudomonadota</taxon>
        <taxon>Gammaproteobacteria</taxon>
        <taxon>Pasteurellales</taxon>
        <taxon>Pasteurellaceae</taxon>
        <taxon>Actinobacillus</taxon>
    </lineage>
</organism>
<gene>
    <name evidence="2" type="ORF">ASU2_08970</name>
</gene>
<keyword evidence="1" id="KW-0175">Coiled coil</keyword>
<dbReference type="KEGG" id="asi:ASU2_08970"/>
<name>K0G860_ACTSU</name>